<accession>A0ABW9H076</accession>
<gene>
    <name evidence="2" type="ORF">ACKQTC_06820</name>
</gene>
<name>A0ABW9H076_9FIRM</name>
<feature type="transmembrane region" description="Helical" evidence="1">
    <location>
        <begin position="123"/>
        <end position="141"/>
    </location>
</feature>
<feature type="transmembrane region" description="Helical" evidence="1">
    <location>
        <begin position="71"/>
        <end position="90"/>
    </location>
</feature>
<reference evidence="2 3" key="1">
    <citation type="journal article" date="2016" name="Int. J. Syst. Evol. Microbiol.">
        <title>Peptococcus simiae sp. nov., isolated from rhesus macaque faeces and emended description of the genus Peptococcus.</title>
        <authorList>
            <person name="Shkoporov A.N."/>
            <person name="Efimov B.A."/>
            <person name="Kondova I."/>
            <person name="Ouwerling B."/>
            <person name="Chaplin A.V."/>
            <person name="Shcherbakova V.A."/>
            <person name="Langermans J.A.M."/>
        </authorList>
    </citation>
    <scope>NUCLEOTIDE SEQUENCE [LARGE SCALE GENOMIC DNA]</scope>
    <source>
        <strain evidence="2 3">M108</strain>
    </source>
</reference>
<evidence type="ECO:0000256" key="1">
    <source>
        <dbReference type="SAM" id="Phobius"/>
    </source>
</evidence>
<keyword evidence="1" id="KW-0472">Membrane</keyword>
<feature type="transmembrane region" description="Helical" evidence="1">
    <location>
        <begin position="31"/>
        <end position="51"/>
    </location>
</feature>
<proteinExistence type="predicted"/>
<comment type="caution">
    <text evidence="2">The sequence shown here is derived from an EMBL/GenBank/DDBJ whole genome shotgun (WGS) entry which is preliminary data.</text>
</comment>
<evidence type="ECO:0000313" key="3">
    <source>
        <dbReference type="Proteomes" id="UP001631949"/>
    </source>
</evidence>
<dbReference type="Proteomes" id="UP001631949">
    <property type="component" value="Unassembled WGS sequence"/>
</dbReference>
<sequence length="143" mass="14943">MLPLWPLAIIVIANIVYNLATKEIPTQAPPFLALSLAYALAFALSLGLHFLTRSGEVSLAGDLSRLNGASLALGLAIVALEGGYIMLYRAGWPVSLGSLTANILLALALLVIGFALYKEPISLRTLTGVVLCLAGLVLITTKG</sequence>
<dbReference type="RefSeq" id="WP_408977689.1">
    <property type="nucleotide sequence ID" value="NZ_JBJUVG010000009.1"/>
</dbReference>
<organism evidence="2 3">
    <name type="scientific">Peptococcus simiae</name>
    <dbReference type="NCBI Taxonomy" id="1643805"/>
    <lineage>
        <taxon>Bacteria</taxon>
        <taxon>Bacillati</taxon>
        <taxon>Bacillota</taxon>
        <taxon>Clostridia</taxon>
        <taxon>Eubacteriales</taxon>
        <taxon>Peptococcaceae</taxon>
        <taxon>Peptococcus</taxon>
    </lineage>
</organism>
<protein>
    <recommendedName>
        <fullName evidence="4">EamA domain-containing protein</fullName>
    </recommendedName>
</protein>
<feature type="transmembrane region" description="Helical" evidence="1">
    <location>
        <begin position="96"/>
        <end position="116"/>
    </location>
</feature>
<keyword evidence="1" id="KW-0812">Transmembrane</keyword>
<dbReference type="EMBL" id="JBJUVG010000009">
    <property type="protein sequence ID" value="MFM9414075.1"/>
    <property type="molecule type" value="Genomic_DNA"/>
</dbReference>
<keyword evidence="3" id="KW-1185">Reference proteome</keyword>
<evidence type="ECO:0000313" key="2">
    <source>
        <dbReference type="EMBL" id="MFM9414075.1"/>
    </source>
</evidence>
<keyword evidence="1" id="KW-1133">Transmembrane helix</keyword>
<evidence type="ECO:0008006" key="4">
    <source>
        <dbReference type="Google" id="ProtNLM"/>
    </source>
</evidence>